<keyword evidence="1" id="KW-1133">Transmembrane helix</keyword>
<sequence>MKNFKKTSFLSLTLGWIGLITTHIIWLNLRYENASGGDTGVVLFWASFFLLIFYGLFILIPQKGIVKLTKKLTLTSFTILSGVYALIGFTILIGWLFLISDNFYGVFLDAFVCGLIFGLTFHMIWNKKRNELKQIHLIPILTLPFFLLFIYLFVFPKLLPSFAYNVVPQYVRHDILKNTIPKFKVGDDLTELQKALPGEFDFEDCYGSRGASLEHFQYVVEVNCCKIVRIEFGPRQKTAYTMGGKRKPCS</sequence>
<comment type="caution">
    <text evidence="2">The sequence shown here is derived from an EMBL/GenBank/DDBJ whole genome shotgun (WGS) entry which is preliminary data.</text>
</comment>
<dbReference type="RefSeq" id="WP_386115168.1">
    <property type="nucleotide sequence ID" value="NZ_JBHTKM010000027.1"/>
</dbReference>
<dbReference type="EMBL" id="JBHTKM010000027">
    <property type="protein sequence ID" value="MFD1015460.1"/>
    <property type="molecule type" value="Genomic_DNA"/>
</dbReference>
<feature type="transmembrane region" description="Helical" evidence="1">
    <location>
        <begin position="9"/>
        <end position="29"/>
    </location>
</feature>
<keyword evidence="1" id="KW-0472">Membrane</keyword>
<feature type="transmembrane region" description="Helical" evidence="1">
    <location>
        <begin position="103"/>
        <end position="125"/>
    </location>
</feature>
<feature type="transmembrane region" description="Helical" evidence="1">
    <location>
        <begin position="72"/>
        <end position="97"/>
    </location>
</feature>
<protein>
    <submittedName>
        <fullName evidence="2">Uncharacterized protein</fullName>
    </submittedName>
</protein>
<feature type="transmembrane region" description="Helical" evidence="1">
    <location>
        <begin position="137"/>
        <end position="155"/>
    </location>
</feature>
<accession>A0ABW3KRA4</accession>
<evidence type="ECO:0000313" key="2">
    <source>
        <dbReference type="EMBL" id="MFD1015460.1"/>
    </source>
</evidence>
<evidence type="ECO:0000256" key="1">
    <source>
        <dbReference type="SAM" id="Phobius"/>
    </source>
</evidence>
<dbReference type="Proteomes" id="UP001597086">
    <property type="component" value="Unassembled WGS sequence"/>
</dbReference>
<name>A0ABW3KRA4_9FLAO</name>
<keyword evidence="1" id="KW-0812">Transmembrane</keyword>
<organism evidence="2 3">
    <name type="scientific">Winogradskyella rapida</name>
    <dbReference type="NCBI Taxonomy" id="549701"/>
    <lineage>
        <taxon>Bacteria</taxon>
        <taxon>Pseudomonadati</taxon>
        <taxon>Bacteroidota</taxon>
        <taxon>Flavobacteriia</taxon>
        <taxon>Flavobacteriales</taxon>
        <taxon>Flavobacteriaceae</taxon>
        <taxon>Winogradskyella</taxon>
    </lineage>
</organism>
<evidence type="ECO:0000313" key="3">
    <source>
        <dbReference type="Proteomes" id="UP001597086"/>
    </source>
</evidence>
<keyword evidence="3" id="KW-1185">Reference proteome</keyword>
<proteinExistence type="predicted"/>
<reference evidence="3" key="1">
    <citation type="journal article" date="2019" name="Int. J. Syst. Evol. Microbiol.">
        <title>The Global Catalogue of Microorganisms (GCM) 10K type strain sequencing project: providing services to taxonomists for standard genome sequencing and annotation.</title>
        <authorList>
            <consortium name="The Broad Institute Genomics Platform"/>
            <consortium name="The Broad Institute Genome Sequencing Center for Infectious Disease"/>
            <person name="Wu L."/>
            <person name="Ma J."/>
        </authorList>
    </citation>
    <scope>NUCLEOTIDE SEQUENCE [LARGE SCALE GENOMIC DNA]</scope>
    <source>
        <strain evidence="3">CCUG 56098</strain>
    </source>
</reference>
<feature type="transmembrane region" description="Helical" evidence="1">
    <location>
        <begin position="41"/>
        <end position="60"/>
    </location>
</feature>
<gene>
    <name evidence="2" type="ORF">ACFQ13_05970</name>
</gene>